<dbReference type="InterPro" id="IPR002110">
    <property type="entry name" value="Ankyrin_rpt"/>
</dbReference>
<dbReference type="PANTHER" id="PTHR10039">
    <property type="entry name" value="AMELOGENIN"/>
    <property type="match status" value="1"/>
</dbReference>
<accession>A0A4P7N9S1</accession>
<dbReference type="AlphaFoldDB" id="A0A4P7N9S1"/>
<evidence type="ECO:0000313" key="4">
    <source>
        <dbReference type="EMBL" id="QBZ59468.1"/>
    </source>
</evidence>
<name>A0A4P7N9S1_PYROR</name>
<gene>
    <name evidence="4" type="ORF">PoMZ_04429</name>
</gene>
<keyword evidence="2" id="KW-0040">ANK repeat</keyword>
<dbReference type="SUPFAM" id="SSF48403">
    <property type="entry name" value="Ankyrin repeat"/>
    <property type="match status" value="1"/>
</dbReference>
<reference evidence="4 5" key="1">
    <citation type="journal article" date="2019" name="Mol. Biol. Evol.">
        <title>Blast fungal genomes show frequent chromosomal changes, gene gains and losses, and effector gene turnover.</title>
        <authorList>
            <person name="Gomez Luciano L.B."/>
            <person name="Jason Tsai I."/>
            <person name="Chuma I."/>
            <person name="Tosa Y."/>
            <person name="Chen Y.H."/>
            <person name="Li J.Y."/>
            <person name="Li M.Y."/>
            <person name="Jade Lu M.Y."/>
            <person name="Nakayashiki H."/>
            <person name="Li W.H."/>
        </authorList>
    </citation>
    <scope>NUCLEOTIDE SEQUENCE [LARGE SCALE GENOMIC DNA]</scope>
    <source>
        <strain evidence="4">MZ5-1-6</strain>
    </source>
</reference>
<dbReference type="InterPro" id="IPR036770">
    <property type="entry name" value="Ankyrin_rpt-contain_sf"/>
</dbReference>
<feature type="domain" description="Nephrocystin 3-like N-terminal" evidence="3">
    <location>
        <begin position="149"/>
        <end position="342"/>
    </location>
</feature>
<dbReference type="SMART" id="SM00248">
    <property type="entry name" value="ANK"/>
    <property type="match status" value="3"/>
</dbReference>
<feature type="non-terminal residue" evidence="4">
    <location>
        <position position="1"/>
    </location>
</feature>
<dbReference type="Proteomes" id="UP000294847">
    <property type="component" value="Chromosome 3"/>
</dbReference>
<sequence length="945" mass="104932">PNWRQEIVKSRQGGYGAVCSFGTENGELHAGKQSPKQTIDPAGNALAKSGMVREEPVSIEVRTETRCYFSPGRSSGLIGIGIKMNKIYQANMEIIAPATVEGHYNLWHNNVFKGHVTNNFFGTKEIRNYLNPIRVGIRFKDISVKDVSSWLDRNETFSSWSSCVPDTVGSALLTLKGKPGVGKSVLMKVAVEAAELPQENKVPVTVLKYFFNNSPENPADDQEWRRTSNALFASLLGQLLHSSLVSDKLLKDLKRWDQATDEQRKEDFFASSHLQEMIKSIILSNGDAAKPDPMRFCIFIDAVNECSDTGSQDSGLKTVLRFIRNLLDSALAARVDLRVCISRRHLPHIGQDEPPTREIDIDSHTTELVRDFLWRKLDIARGDNAETEYKMRMFHFRWFDQCGNGFGWASSAVESFLAVLNDGTMNSATWQAVFEQHQRGDVSSLSFHHTYRRILLDIDSAESGKAAEAVNLIQLVLAACRSLTTDELGHALEYMEGVSKGSKTIKLSAEAMRKYLRHQSYGIIGTMVKETLSGEFYQEQEPLDPKSPSHELVQFIHSTVNSFLLGDQGLMSLRPGLARSEVDCHWTMFMHCTRALEDCEFEAASVGEASFLNYAGEFWAYHAQAADGMFAPHGKPPAFFLRRCSAKKTSQVLKLLMHRLEIAAESGSSVLSSAVKGGRLEEHGDDLLVVLAAFGCTGLLRQHLSTCNGCRTACVEKKEKLYAAVSWALMGTWVSTAQYLIEEYFQEGDIDRAYAGKTLLYMACNYIRTKPEEIVKFLLDKGADSAALSPCMTYEYPLHLAIGTGGKMWLVELLLRQGDDKAHQLLRQQRDHEGDCKGWTALHTAVGNPRVACRVRRKKLQAILDAAPSSGLSDLLELRDCNGNTPGELAKMVCEAAGEDPSDLLDILDEFDNGRQPEKMAVAVLEGGKGGLWSGLLSYLPRGRG</sequence>
<dbReference type="EMBL" id="CP034206">
    <property type="protein sequence ID" value="QBZ59468.1"/>
    <property type="molecule type" value="Genomic_DNA"/>
</dbReference>
<evidence type="ECO:0000313" key="5">
    <source>
        <dbReference type="Proteomes" id="UP000294847"/>
    </source>
</evidence>
<proteinExistence type="predicted"/>
<dbReference type="PROSITE" id="PS50088">
    <property type="entry name" value="ANK_REPEAT"/>
    <property type="match status" value="1"/>
</dbReference>
<protein>
    <recommendedName>
        <fullName evidence="3">Nephrocystin 3-like N-terminal domain-containing protein</fullName>
    </recommendedName>
</protein>
<keyword evidence="1" id="KW-0677">Repeat</keyword>
<dbReference type="Gene3D" id="3.40.50.300">
    <property type="entry name" value="P-loop containing nucleotide triphosphate hydrolases"/>
    <property type="match status" value="1"/>
</dbReference>
<dbReference type="Pfam" id="PF24883">
    <property type="entry name" value="NPHP3_N"/>
    <property type="match status" value="1"/>
</dbReference>
<evidence type="ECO:0000256" key="1">
    <source>
        <dbReference type="ARBA" id="ARBA00022737"/>
    </source>
</evidence>
<feature type="repeat" description="ANK" evidence="2">
    <location>
        <begin position="755"/>
        <end position="790"/>
    </location>
</feature>
<organism evidence="4 5">
    <name type="scientific">Pyricularia oryzae</name>
    <name type="common">Rice blast fungus</name>
    <name type="synonym">Magnaporthe oryzae</name>
    <dbReference type="NCBI Taxonomy" id="318829"/>
    <lineage>
        <taxon>Eukaryota</taxon>
        <taxon>Fungi</taxon>
        <taxon>Dikarya</taxon>
        <taxon>Ascomycota</taxon>
        <taxon>Pezizomycotina</taxon>
        <taxon>Sordariomycetes</taxon>
        <taxon>Sordariomycetidae</taxon>
        <taxon>Magnaporthales</taxon>
        <taxon>Pyriculariaceae</taxon>
        <taxon>Pyricularia</taxon>
    </lineage>
</organism>
<evidence type="ECO:0000256" key="2">
    <source>
        <dbReference type="PROSITE-ProRule" id="PRU00023"/>
    </source>
</evidence>
<feature type="non-terminal residue" evidence="4">
    <location>
        <position position="945"/>
    </location>
</feature>
<dbReference type="InterPro" id="IPR056884">
    <property type="entry name" value="NPHP3-like_N"/>
</dbReference>
<dbReference type="InterPro" id="IPR027417">
    <property type="entry name" value="P-loop_NTPase"/>
</dbReference>
<evidence type="ECO:0000259" key="3">
    <source>
        <dbReference type="Pfam" id="PF24883"/>
    </source>
</evidence>
<dbReference type="Gene3D" id="1.25.40.20">
    <property type="entry name" value="Ankyrin repeat-containing domain"/>
    <property type="match status" value="1"/>
</dbReference>